<sequence>MLGSDRMTSSSPEEEFDASSIVVSSLMNSTSSSSSTINQNTNDEMLSKLIFQQAALFQQASNISQSNQPKFEHLISDNVSSGSGNHHMLHDCFFTPTTTANTTITSSSANNATTTTTGNQIFGQSNDMSSNFDSFLLSFSSQTSTPPPNNVNNNTNNNNNNHHQQQQLLSEQQQHHQQPSNSAILPQGLLPNTNTNNNQHVTAMNLSDAMIISESFQTSSSHPQVPTGLSSTTTNTNTTKKDSNLHSLPPNNNTNNLIGSVGASQTATAAGDSSLQAYLMTAAANGSSQPSSSSQQQQNSSNTDSNNNNTTTTCNNNTSQMENDNSASQQTSDENPGSNLHPIACTRCRERHKRCDRKLPQCSYCEKQGLQCVYTTPKKQRRVYQRAVPVPAGNDVSSITMVTGGGSTGSFFTSSRTPITNPGTLNLLARRGSVDSTFSNISTATSGGISTTSSTAGTTSGSSGNEMETANAFEIFTFRWQAGGSNSQNTKTEKKRKSSCETSNVQKRNSVSKLTSPSKSHMGQADSSMQQNQDSSFENYSFPRKAKKSNKKSTPTKSVIQQHHQQHQQHQMMDNQTNNTFHPDNQTIFFNNNQNNMDAINSSISSIISQGLLMNQQKEITQDHINILGTSNPNVPTMLMNLDNNMLFGNQNMSFASTQNIVMNASIFRKAYFDFYFRYISLGYSWVPQEVFDSVLFGTEAMSSVFGNDIMSLLYAIHAITALVMGNSVEADMAYHKSELLLPPLPDNSLTSLLNNGSLTINSTNSVARNLVLAHYLLSVGNLAGSKRYLRLADGVLTKYSPNYMSQTYINCMASSDEEDAGGLTHENSVFAKVPNQIMLLMKYRVYVGFKYDEIQFIMDRGLDYVNGLVNFTQPVQARNQPLNSVCLPDDCTISFRSFVGMTMLTSYLHATGTIPNEIITITTQPLSSENIKIYLTLSLLLRKKIKGQTKARMQMYTGNQEAVLASPLSLLIDLFSLSCSILMLHETMCNQGLYQSSTTDQLQYTSVMFQYADQMKDIISQIPTESIDVSYMYLGILYLLVMYFKQLEEIENQAISKGFSLHNNDIFHKQLASLSIVHKFVAVITNKYPVVMDKYKSTVERIGLFLNKYQIMNYQ</sequence>
<evidence type="ECO:0000313" key="11">
    <source>
        <dbReference type="Proteomes" id="UP000006671"/>
    </source>
</evidence>
<reference evidence="10 11" key="1">
    <citation type="journal article" date="2010" name="Cell">
        <title>The genome of Naegleria gruberi illuminates early eukaryotic versatility.</title>
        <authorList>
            <person name="Fritz-Laylin L.K."/>
            <person name="Prochnik S.E."/>
            <person name="Ginger M.L."/>
            <person name="Dacks J.B."/>
            <person name="Carpenter M.L."/>
            <person name="Field M.C."/>
            <person name="Kuo A."/>
            <person name="Paredez A."/>
            <person name="Chapman J."/>
            <person name="Pham J."/>
            <person name="Shu S."/>
            <person name="Neupane R."/>
            <person name="Cipriano M."/>
            <person name="Mancuso J."/>
            <person name="Tu H."/>
            <person name="Salamov A."/>
            <person name="Lindquist E."/>
            <person name="Shapiro H."/>
            <person name="Lucas S."/>
            <person name="Grigoriev I.V."/>
            <person name="Cande W.Z."/>
            <person name="Fulton C."/>
            <person name="Rokhsar D.S."/>
            <person name="Dawson S.C."/>
        </authorList>
    </citation>
    <scope>NUCLEOTIDE SEQUENCE [LARGE SCALE GENOMIC DNA]</scope>
    <source>
        <strain evidence="10 11">NEG-M</strain>
    </source>
</reference>
<proteinExistence type="predicted"/>
<feature type="region of interest" description="Disordered" evidence="8">
    <location>
        <begin position="105"/>
        <end position="125"/>
    </location>
</feature>
<keyword evidence="6" id="KW-0804">Transcription</keyword>
<feature type="compositionally biased region" description="Polar residues" evidence="8">
    <location>
        <begin position="500"/>
        <end position="539"/>
    </location>
</feature>
<dbReference type="AlphaFoldDB" id="D2VTU3"/>
<feature type="compositionally biased region" description="Low complexity" evidence="8">
    <location>
        <begin position="138"/>
        <end position="182"/>
    </location>
</feature>
<feature type="compositionally biased region" description="Low complexity" evidence="8">
    <location>
        <begin position="552"/>
        <end position="571"/>
    </location>
</feature>
<keyword evidence="3" id="KW-0862">Zinc</keyword>
<keyword evidence="4" id="KW-0805">Transcription regulation</keyword>
<feature type="compositionally biased region" description="Polar residues" evidence="8">
    <location>
        <begin position="217"/>
        <end position="229"/>
    </location>
</feature>
<feature type="region of interest" description="Disordered" evidence="8">
    <location>
        <begin position="442"/>
        <end position="466"/>
    </location>
</feature>
<dbReference type="SUPFAM" id="SSF57701">
    <property type="entry name" value="Zn2/Cys6 DNA-binding domain"/>
    <property type="match status" value="1"/>
</dbReference>
<evidence type="ECO:0000256" key="7">
    <source>
        <dbReference type="ARBA" id="ARBA00023242"/>
    </source>
</evidence>
<dbReference type="GO" id="GO:0005634">
    <property type="term" value="C:nucleus"/>
    <property type="evidence" value="ECO:0007669"/>
    <property type="project" value="UniProtKB-SubCell"/>
</dbReference>
<accession>D2VTU3</accession>
<protein>
    <submittedName>
        <fullName evidence="10">GAL4 domain-containing protein</fullName>
    </submittedName>
</protein>
<evidence type="ECO:0000256" key="1">
    <source>
        <dbReference type="ARBA" id="ARBA00004123"/>
    </source>
</evidence>
<dbReference type="Gene3D" id="4.10.240.10">
    <property type="entry name" value="Zn(2)-C6 fungal-type DNA-binding domain"/>
    <property type="match status" value="1"/>
</dbReference>
<keyword evidence="11" id="KW-1185">Reference proteome</keyword>
<dbReference type="Proteomes" id="UP000006671">
    <property type="component" value="Unassembled WGS sequence"/>
</dbReference>
<dbReference type="GO" id="GO:0003677">
    <property type="term" value="F:DNA binding"/>
    <property type="evidence" value="ECO:0007669"/>
    <property type="project" value="UniProtKB-KW"/>
</dbReference>
<feature type="region of interest" description="Disordered" evidence="8">
    <location>
        <begin position="138"/>
        <end position="199"/>
    </location>
</feature>
<keyword evidence="2" id="KW-0479">Metal-binding</keyword>
<dbReference type="OMA" id="ILMLHET"/>
<organism evidence="11">
    <name type="scientific">Naegleria gruberi</name>
    <name type="common">Amoeba</name>
    <dbReference type="NCBI Taxonomy" id="5762"/>
    <lineage>
        <taxon>Eukaryota</taxon>
        <taxon>Discoba</taxon>
        <taxon>Heterolobosea</taxon>
        <taxon>Tetramitia</taxon>
        <taxon>Eutetramitia</taxon>
        <taxon>Vahlkampfiidae</taxon>
        <taxon>Naegleria</taxon>
    </lineage>
</organism>
<evidence type="ECO:0000256" key="6">
    <source>
        <dbReference type="ARBA" id="ARBA00023163"/>
    </source>
</evidence>
<dbReference type="InterPro" id="IPR001138">
    <property type="entry name" value="Zn2Cys6_DnaBD"/>
</dbReference>
<keyword evidence="7" id="KW-0539">Nucleus</keyword>
<dbReference type="RefSeq" id="XP_002672531.1">
    <property type="nucleotide sequence ID" value="XM_002672485.1"/>
</dbReference>
<dbReference type="KEGG" id="ngr:NAEGRDRAFT_81196"/>
<dbReference type="PROSITE" id="PS00463">
    <property type="entry name" value="ZN2_CY6_FUNGAL_1"/>
    <property type="match status" value="1"/>
</dbReference>
<name>D2VTU3_NAEGR</name>
<gene>
    <name evidence="10" type="ORF">NAEGRDRAFT_81196</name>
</gene>
<dbReference type="VEuPathDB" id="AmoebaDB:NAEGRDRAFT_81196"/>
<evidence type="ECO:0000256" key="4">
    <source>
        <dbReference type="ARBA" id="ARBA00023015"/>
    </source>
</evidence>
<dbReference type="PANTHER" id="PTHR31313">
    <property type="entry name" value="TY1 ENHANCER ACTIVATOR"/>
    <property type="match status" value="1"/>
</dbReference>
<feature type="compositionally biased region" description="Low complexity" evidence="8">
    <location>
        <begin position="442"/>
        <end position="465"/>
    </location>
</feature>
<evidence type="ECO:0000313" key="10">
    <source>
        <dbReference type="EMBL" id="EFC39787.1"/>
    </source>
</evidence>
<feature type="domain" description="Zn(2)-C6 fungal-type" evidence="9">
    <location>
        <begin position="344"/>
        <end position="374"/>
    </location>
</feature>
<comment type="subcellular location">
    <subcellularLocation>
        <location evidence="1">Nucleus</location>
    </subcellularLocation>
</comment>
<evidence type="ECO:0000256" key="8">
    <source>
        <dbReference type="SAM" id="MobiDB-lite"/>
    </source>
</evidence>
<dbReference type="PANTHER" id="PTHR31313:SF81">
    <property type="entry name" value="TY1 ENHANCER ACTIVATOR"/>
    <property type="match status" value="1"/>
</dbReference>
<feature type="region of interest" description="Disordered" evidence="8">
    <location>
        <begin position="217"/>
        <end position="259"/>
    </location>
</feature>
<dbReference type="InParanoid" id="D2VTU3"/>
<feature type="region of interest" description="Disordered" evidence="8">
    <location>
        <begin position="483"/>
        <end position="580"/>
    </location>
</feature>
<dbReference type="PROSITE" id="PS50048">
    <property type="entry name" value="ZN2_CY6_FUNGAL_2"/>
    <property type="match status" value="1"/>
</dbReference>
<feature type="region of interest" description="Disordered" evidence="8">
    <location>
        <begin position="285"/>
        <end position="341"/>
    </location>
</feature>
<feature type="compositionally biased region" description="Low complexity" evidence="8">
    <location>
        <begin position="105"/>
        <end position="117"/>
    </location>
</feature>
<dbReference type="GeneID" id="8854262"/>
<dbReference type="InterPro" id="IPR036864">
    <property type="entry name" value="Zn2-C6_fun-type_DNA-bd_sf"/>
</dbReference>
<dbReference type="OrthoDB" id="3862662at2759"/>
<feature type="compositionally biased region" description="Polar residues" evidence="8">
    <location>
        <begin position="245"/>
        <end position="259"/>
    </location>
</feature>
<feature type="compositionally biased region" description="Polar residues" evidence="8">
    <location>
        <begin position="190"/>
        <end position="199"/>
    </location>
</feature>
<dbReference type="SMART" id="SM00066">
    <property type="entry name" value="GAL4"/>
    <property type="match status" value="1"/>
</dbReference>
<dbReference type="EMBL" id="GG738897">
    <property type="protein sequence ID" value="EFC39787.1"/>
    <property type="molecule type" value="Genomic_DNA"/>
</dbReference>
<dbReference type="CDD" id="cd00067">
    <property type="entry name" value="GAL4"/>
    <property type="match status" value="1"/>
</dbReference>
<evidence type="ECO:0000256" key="5">
    <source>
        <dbReference type="ARBA" id="ARBA00023125"/>
    </source>
</evidence>
<keyword evidence="5" id="KW-0238">DNA-binding</keyword>
<dbReference type="InterPro" id="IPR051615">
    <property type="entry name" value="Transcr_Regulatory_Elem"/>
</dbReference>
<evidence type="ECO:0000259" key="9">
    <source>
        <dbReference type="PROSITE" id="PS50048"/>
    </source>
</evidence>
<feature type="compositionally biased region" description="Low complexity" evidence="8">
    <location>
        <begin position="285"/>
        <end position="320"/>
    </location>
</feature>
<evidence type="ECO:0000256" key="2">
    <source>
        <dbReference type="ARBA" id="ARBA00022723"/>
    </source>
</evidence>
<evidence type="ECO:0000256" key="3">
    <source>
        <dbReference type="ARBA" id="ARBA00022833"/>
    </source>
</evidence>
<dbReference type="GO" id="GO:0000981">
    <property type="term" value="F:DNA-binding transcription factor activity, RNA polymerase II-specific"/>
    <property type="evidence" value="ECO:0007669"/>
    <property type="project" value="InterPro"/>
</dbReference>
<dbReference type="GO" id="GO:0008270">
    <property type="term" value="F:zinc ion binding"/>
    <property type="evidence" value="ECO:0007669"/>
    <property type="project" value="InterPro"/>
</dbReference>
<dbReference type="Pfam" id="PF00172">
    <property type="entry name" value="Zn_clus"/>
    <property type="match status" value="1"/>
</dbReference>
<feature type="compositionally biased region" description="Polar residues" evidence="8">
    <location>
        <begin position="321"/>
        <end position="338"/>
    </location>
</feature>